<evidence type="ECO:0000256" key="5">
    <source>
        <dbReference type="SAM" id="SignalP"/>
    </source>
</evidence>
<dbReference type="SUPFAM" id="SSF53850">
    <property type="entry name" value="Periplasmic binding protein-like II"/>
    <property type="match status" value="1"/>
</dbReference>
<accession>A0A1Y2AG74</accession>
<evidence type="ECO:0000256" key="2">
    <source>
        <dbReference type="ARBA" id="ARBA00022448"/>
    </source>
</evidence>
<dbReference type="InterPro" id="IPR006059">
    <property type="entry name" value="SBP"/>
</dbReference>
<keyword evidence="4" id="KW-0472">Membrane</keyword>
<feature type="transmembrane region" description="Helical" evidence="4">
    <location>
        <begin position="492"/>
        <end position="508"/>
    </location>
</feature>
<gene>
    <name evidence="6" type="ORF">LY90DRAFT_515997</name>
</gene>
<protein>
    <submittedName>
        <fullName evidence="6">Periplasmic binding protein-like II</fullName>
    </submittedName>
</protein>
<feature type="transmembrane region" description="Helical" evidence="4">
    <location>
        <begin position="609"/>
        <end position="632"/>
    </location>
</feature>
<name>A0A1Y2AG74_9FUNG</name>
<feature type="transmembrane region" description="Helical" evidence="4">
    <location>
        <begin position="579"/>
        <end position="597"/>
    </location>
</feature>
<evidence type="ECO:0000313" key="7">
    <source>
        <dbReference type="Proteomes" id="UP000193920"/>
    </source>
</evidence>
<dbReference type="EMBL" id="MCOG01000262">
    <property type="protein sequence ID" value="ORY21608.1"/>
    <property type="molecule type" value="Genomic_DNA"/>
</dbReference>
<feature type="transmembrane region" description="Helical" evidence="4">
    <location>
        <begin position="461"/>
        <end position="480"/>
    </location>
</feature>
<dbReference type="PANTHER" id="PTHR43649">
    <property type="entry name" value="ARABINOSE-BINDING PROTEIN-RELATED"/>
    <property type="match status" value="1"/>
</dbReference>
<proteinExistence type="inferred from homology"/>
<evidence type="ECO:0000313" key="6">
    <source>
        <dbReference type="EMBL" id="ORY21608.1"/>
    </source>
</evidence>
<keyword evidence="7" id="KW-1185">Reference proteome</keyword>
<reference evidence="6 7" key="1">
    <citation type="submission" date="2016-08" db="EMBL/GenBank/DDBJ databases">
        <title>A Parts List for Fungal Cellulosomes Revealed by Comparative Genomics.</title>
        <authorList>
            <consortium name="DOE Joint Genome Institute"/>
            <person name="Haitjema C.H."/>
            <person name="Gilmore S.P."/>
            <person name="Henske J.K."/>
            <person name="Solomon K.V."/>
            <person name="De Groot R."/>
            <person name="Kuo A."/>
            <person name="Mondo S.J."/>
            <person name="Salamov A.A."/>
            <person name="Labutti K."/>
            <person name="Zhao Z."/>
            <person name="Chiniquy J."/>
            <person name="Barry K."/>
            <person name="Brewer H.M."/>
            <person name="Purvine S.O."/>
            <person name="Wright A.T."/>
            <person name="Boxma B."/>
            <person name="Van Alen T."/>
            <person name="Hackstein J.H."/>
            <person name="Baker S.E."/>
            <person name="Grigoriev I.V."/>
            <person name="O'Malley M.A."/>
        </authorList>
    </citation>
    <scope>NUCLEOTIDE SEQUENCE [LARGE SCALE GENOMIC DNA]</scope>
    <source>
        <strain evidence="6 7">G1</strain>
    </source>
</reference>
<dbReference type="Proteomes" id="UP000193920">
    <property type="component" value="Unassembled WGS sequence"/>
</dbReference>
<feature type="signal peptide" evidence="5">
    <location>
        <begin position="1"/>
        <end position="16"/>
    </location>
</feature>
<feature type="transmembrane region" description="Helical" evidence="4">
    <location>
        <begin position="529"/>
        <end position="548"/>
    </location>
</feature>
<evidence type="ECO:0000256" key="1">
    <source>
        <dbReference type="ARBA" id="ARBA00008520"/>
    </source>
</evidence>
<dbReference type="STRING" id="1754190.A0A1Y2AG74"/>
<dbReference type="Gene3D" id="3.40.190.10">
    <property type="entry name" value="Periplasmic binding protein-like II"/>
    <property type="match status" value="2"/>
</dbReference>
<feature type="chain" id="PRO_5012305143" evidence="5">
    <location>
        <begin position="17"/>
        <end position="773"/>
    </location>
</feature>
<evidence type="ECO:0000256" key="3">
    <source>
        <dbReference type="ARBA" id="ARBA00022729"/>
    </source>
</evidence>
<dbReference type="Pfam" id="PF01547">
    <property type="entry name" value="SBP_bac_1"/>
    <property type="match status" value="1"/>
</dbReference>
<evidence type="ECO:0000256" key="4">
    <source>
        <dbReference type="SAM" id="Phobius"/>
    </source>
</evidence>
<comment type="caution">
    <text evidence="6">The sequence shown here is derived from an EMBL/GenBank/DDBJ whole genome shotgun (WGS) entry which is preliminary data.</text>
</comment>
<feature type="transmembrane region" description="Helical" evidence="4">
    <location>
        <begin position="638"/>
        <end position="662"/>
    </location>
</feature>
<keyword evidence="2" id="KW-0813">Transport</keyword>
<comment type="similarity">
    <text evidence="1">Belongs to the bacterial solute-binding protein 1 family.</text>
</comment>
<dbReference type="OrthoDB" id="2118873at2759"/>
<dbReference type="PANTHER" id="PTHR43649:SF34">
    <property type="entry name" value="ABC TRANSPORTER PERIPLASMIC-BINDING PROTEIN YCJN-RELATED"/>
    <property type="match status" value="1"/>
</dbReference>
<organism evidence="6 7">
    <name type="scientific">Neocallimastix californiae</name>
    <dbReference type="NCBI Taxonomy" id="1754190"/>
    <lineage>
        <taxon>Eukaryota</taxon>
        <taxon>Fungi</taxon>
        <taxon>Fungi incertae sedis</taxon>
        <taxon>Chytridiomycota</taxon>
        <taxon>Chytridiomycota incertae sedis</taxon>
        <taxon>Neocallimastigomycetes</taxon>
        <taxon>Neocallimastigales</taxon>
        <taxon>Neocallimastigaceae</taxon>
        <taxon>Neocallimastix</taxon>
    </lineage>
</organism>
<keyword evidence="3 5" id="KW-0732">Signal</keyword>
<feature type="transmembrane region" description="Helical" evidence="4">
    <location>
        <begin position="423"/>
        <end position="446"/>
    </location>
</feature>
<dbReference type="InterPro" id="IPR050490">
    <property type="entry name" value="Bact_solute-bd_prot1"/>
</dbReference>
<keyword evidence="4" id="KW-0812">Transmembrane</keyword>
<sequence length="773" mass="89789">MILIYLFSIIILLVESICNGNKLNAIAFSSTGGSDIFSYIVNDYNNYAIENNLNSFIELNVVNDTSFTMEVTNYEETLLELFERKSNKYDFIFYDNIYSIRFGKYLEPLNNILSKEHVNMYLEGIASQTCIYRDKLVALPVFVDCNVIYYNEDYLKKYDQKIPKTWDEFISVGSYVLEKEKKANNTDFIAYNGYFADREGGFCSIYEFIYSYRNSVDSSFPKITGDEAVNALEKIKEMKEKIASNEIFKASKGFGLDKYLSGNSLFFKYWYVPTYISENKKVFHLPGVIEGISGSAIGGYNIGINKYSKAERRNEVIQAFTYLTSKVVQKKIVKDYLFFSPIPSLYEEKDICQIIDCDFFKKAQLIGRPVSASKDYDDYSQKFRKNIFRYIYDNEASAAEVLRDIEDLTKIYTFSVKSDDSSAGLIIFIAYIIITILILSSLVLLYTKKCESQYHFLSKDFWYVIIFGLVIMTWGFFFAIDEATVWQCHLRYIVLSFAFYFVLLPMFHKLIVCFPEENKISEWISHHRYLFLFSFILIDEFFILLIYIKPYTLLQYRYNDGKLIEKCVLNHWFSKLNLFISYLIKFIVVLAIWFFTFMEWSITEIRIDVHVMSAAIYMDAVGLITILILNNIPVDSHILYYVMKAIIYLLIVIINFIFLYAFRVIKLVMKGKSDEELNNQIRNLIAYEKKLENNSLSRSSVNSNSITSSTKDSNGSLADKYKKIVGYHYKTSSPSISSIGCIPMHKDSINDSKNNNSDYKGNVTKLTKGILSS</sequence>
<dbReference type="AlphaFoldDB" id="A0A1Y2AG74"/>
<keyword evidence="4" id="KW-1133">Transmembrane helix</keyword>